<protein>
    <submittedName>
        <fullName evidence="1">Uncharacterized protein</fullName>
    </submittedName>
</protein>
<dbReference type="EMBL" id="CAKOFQ010007429">
    <property type="protein sequence ID" value="CAH2000911.1"/>
    <property type="molecule type" value="Genomic_DNA"/>
</dbReference>
<dbReference type="AlphaFoldDB" id="A0A9P0LWK6"/>
<keyword evidence="2" id="KW-1185">Reference proteome</keyword>
<evidence type="ECO:0000313" key="1">
    <source>
        <dbReference type="EMBL" id="CAH2000911.1"/>
    </source>
</evidence>
<proteinExistence type="predicted"/>
<dbReference type="Proteomes" id="UP001152888">
    <property type="component" value="Unassembled WGS sequence"/>
</dbReference>
<reference evidence="1" key="1">
    <citation type="submission" date="2022-03" db="EMBL/GenBank/DDBJ databases">
        <authorList>
            <person name="Sayadi A."/>
        </authorList>
    </citation>
    <scope>NUCLEOTIDE SEQUENCE</scope>
</reference>
<sequence>MKDKNQQTILKYQKERNQKPIKGHWII</sequence>
<name>A0A9P0LWK6_ACAOB</name>
<evidence type="ECO:0000313" key="2">
    <source>
        <dbReference type="Proteomes" id="UP001152888"/>
    </source>
</evidence>
<comment type="caution">
    <text evidence="1">The sequence shown here is derived from an EMBL/GenBank/DDBJ whole genome shotgun (WGS) entry which is preliminary data.</text>
</comment>
<organism evidence="1 2">
    <name type="scientific">Acanthoscelides obtectus</name>
    <name type="common">Bean weevil</name>
    <name type="synonym">Bruchus obtectus</name>
    <dbReference type="NCBI Taxonomy" id="200917"/>
    <lineage>
        <taxon>Eukaryota</taxon>
        <taxon>Metazoa</taxon>
        <taxon>Ecdysozoa</taxon>
        <taxon>Arthropoda</taxon>
        <taxon>Hexapoda</taxon>
        <taxon>Insecta</taxon>
        <taxon>Pterygota</taxon>
        <taxon>Neoptera</taxon>
        <taxon>Endopterygota</taxon>
        <taxon>Coleoptera</taxon>
        <taxon>Polyphaga</taxon>
        <taxon>Cucujiformia</taxon>
        <taxon>Chrysomeloidea</taxon>
        <taxon>Chrysomelidae</taxon>
        <taxon>Bruchinae</taxon>
        <taxon>Bruchini</taxon>
        <taxon>Acanthoscelides</taxon>
    </lineage>
</organism>
<gene>
    <name evidence="1" type="ORF">ACAOBT_LOCUS25874</name>
</gene>
<accession>A0A9P0LWK6</accession>